<feature type="compositionally biased region" description="Basic and acidic residues" evidence="1">
    <location>
        <begin position="25"/>
        <end position="34"/>
    </location>
</feature>
<dbReference type="EMBL" id="CP045032">
    <property type="protein sequence ID" value="QFQ02761.1"/>
    <property type="molecule type" value="Genomic_DNA"/>
</dbReference>
<name>A0A5J6Z8N2_9CORY</name>
<protein>
    <submittedName>
        <fullName evidence="3">Uncharacterized protein</fullName>
    </submittedName>
</protein>
<feature type="transmembrane region" description="Helical" evidence="2">
    <location>
        <begin position="135"/>
        <end position="153"/>
    </location>
</feature>
<dbReference type="RefSeq" id="WP_151903086.1">
    <property type="nucleotide sequence ID" value="NZ_CP045032.1"/>
</dbReference>
<evidence type="ECO:0000256" key="2">
    <source>
        <dbReference type="SAM" id="Phobius"/>
    </source>
</evidence>
<dbReference type="OrthoDB" id="4410789at2"/>
<evidence type="ECO:0000313" key="3">
    <source>
        <dbReference type="EMBL" id="QFQ02761.1"/>
    </source>
</evidence>
<reference evidence="4" key="1">
    <citation type="submission" date="2019-10" db="EMBL/GenBank/DDBJ databases">
        <title>Complete genome sequence of Corynebacterium urogenitalis DSM 108747, isolated from the genital tract of a cow.</title>
        <authorList>
            <person name="Ruckert C."/>
            <person name="Ballas P."/>
            <person name="Wagener K."/>
            <person name="Drillich M."/>
            <person name="Kaempfer P."/>
            <person name="Busse H.-J."/>
            <person name="Ehling-Schulz M."/>
        </authorList>
    </citation>
    <scope>NUCLEOTIDE SEQUENCE [LARGE SCALE GENOMIC DNA]</scope>
    <source>
        <strain evidence="4">LMM 1652</strain>
    </source>
</reference>
<feature type="transmembrane region" description="Helical" evidence="2">
    <location>
        <begin position="75"/>
        <end position="94"/>
    </location>
</feature>
<keyword evidence="2" id="KW-1133">Transmembrane helix</keyword>
<keyword evidence="2" id="KW-0812">Transmembrane</keyword>
<feature type="transmembrane region" description="Helical" evidence="2">
    <location>
        <begin position="41"/>
        <end position="63"/>
    </location>
</feature>
<feature type="transmembrane region" description="Helical" evidence="2">
    <location>
        <begin position="101"/>
        <end position="123"/>
    </location>
</feature>
<dbReference type="Proteomes" id="UP000326711">
    <property type="component" value="Chromosome"/>
</dbReference>
<dbReference type="KEGG" id="cuo:CUROG_07030"/>
<gene>
    <name evidence="3" type="ORF">CUROG_07030</name>
</gene>
<evidence type="ECO:0000256" key="1">
    <source>
        <dbReference type="SAM" id="MobiDB-lite"/>
    </source>
</evidence>
<sequence length="165" mass="18137">MAKKMAKNRQREPEEILANEPNWGHPEKSQVRTDTSRGERIAGIVWLTIGSLFGLFISVLYVGVRLPVGDSSIPVPWVVVFAFGLNFVISKTALLWTPNRLISGIPLLAWIIGYVGLSAWAFMPLGGDTLVPSSLWSVLLMISGMLGGMWPLLPSFSFDPPTVEE</sequence>
<dbReference type="AlphaFoldDB" id="A0A5J6Z8N2"/>
<feature type="region of interest" description="Disordered" evidence="1">
    <location>
        <begin position="1"/>
        <end position="34"/>
    </location>
</feature>
<accession>A0A5J6Z8N2</accession>
<keyword evidence="2" id="KW-0472">Membrane</keyword>
<evidence type="ECO:0000313" key="4">
    <source>
        <dbReference type="Proteomes" id="UP000326711"/>
    </source>
</evidence>
<proteinExistence type="predicted"/>
<keyword evidence="4" id="KW-1185">Reference proteome</keyword>
<organism evidence="3 4">
    <name type="scientific">Corynebacterium urogenitale</name>
    <dbReference type="NCBI Taxonomy" id="2487892"/>
    <lineage>
        <taxon>Bacteria</taxon>
        <taxon>Bacillati</taxon>
        <taxon>Actinomycetota</taxon>
        <taxon>Actinomycetes</taxon>
        <taxon>Mycobacteriales</taxon>
        <taxon>Corynebacteriaceae</taxon>
        <taxon>Corynebacterium</taxon>
    </lineage>
</organism>